<dbReference type="AlphaFoldDB" id="A0A1H1L925"/>
<organism evidence="2 3">
    <name type="scientific">Halopseudomonas sabulinigri</name>
    <dbReference type="NCBI Taxonomy" id="472181"/>
    <lineage>
        <taxon>Bacteria</taxon>
        <taxon>Pseudomonadati</taxon>
        <taxon>Pseudomonadota</taxon>
        <taxon>Gammaproteobacteria</taxon>
        <taxon>Pseudomonadales</taxon>
        <taxon>Pseudomonadaceae</taxon>
        <taxon>Halopseudomonas</taxon>
    </lineage>
</organism>
<gene>
    <name evidence="2" type="ORF">SAMN05216271_0100</name>
</gene>
<dbReference type="SUPFAM" id="SSF159270">
    <property type="entry name" value="YmcC-like"/>
    <property type="match status" value="1"/>
</dbReference>
<dbReference type="STRING" id="472181.SAMN05216271_0100"/>
<protein>
    <submittedName>
        <fullName evidence="2">Group 4 capsule polysaccharide lipoprotein gfcB, YjbF</fullName>
    </submittedName>
</protein>
<dbReference type="RefSeq" id="WP_092283005.1">
    <property type="nucleotide sequence ID" value="NZ_LT629763.1"/>
</dbReference>
<dbReference type="Pfam" id="PF11102">
    <property type="entry name" value="YjbF"/>
    <property type="match status" value="1"/>
</dbReference>
<dbReference type="PROSITE" id="PS51257">
    <property type="entry name" value="PROKAR_LIPOPROTEIN"/>
    <property type="match status" value="1"/>
</dbReference>
<dbReference type="EMBL" id="LT629763">
    <property type="protein sequence ID" value="SDR70399.1"/>
    <property type="molecule type" value="Genomic_DNA"/>
</dbReference>
<proteinExistence type="predicted"/>
<feature type="signal peptide" evidence="1">
    <location>
        <begin position="1"/>
        <end position="25"/>
    </location>
</feature>
<keyword evidence="2" id="KW-0449">Lipoprotein</keyword>
<dbReference type="InterPro" id="IPR023373">
    <property type="entry name" value="YmcC_sf"/>
</dbReference>
<dbReference type="InterPro" id="IPR021308">
    <property type="entry name" value="GfcB"/>
</dbReference>
<evidence type="ECO:0000313" key="2">
    <source>
        <dbReference type="EMBL" id="SDR70399.1"/>
    </source>
</evidence>
<sequence length="219" mass="24693">MNSFYRRGPLALLFLALGGCNSLTATTIETINLAIKGDLNKIPLEQITAVENDSLLIKAGQAEGLYVRQESYDGRTDWVGLNENVQTNHGRLTQLVGYANDVLAPLNEQDPFSQGLLNVTEGTQVLRHVDYPLAYQSGLEQYATYNQGPYERIQVLDQLIALQRVDEQIWMPQLNYEATNYYWVDPNNGHIRRSIQHIAPELPALDITLVRLPATERPQ</sequence>
<reference evidence="3" key="1">
    <citation type="submission" date="2016-10" db="EMBL/GenBank/DDBJ databases">
        <authorList>
            <person name="Varghese N."/>
            <person name="Submissions S."/>
        </authorList>
    </citation>
    <scope>NUCLEOTIDE SEQUENCE [LARGE SCALE GENOMIC DNA]</scope>
    <source>
        <strain evidence="3">JCM 14963</strain>
    </source>
</reference>
<dbReference type="Gene3D" id="2.40.360.10">
    <property type="entry name" value="YmcC-like"/>
    <property type="match status" value="1"/>
</dbReference>
<dbReference type="Proteomes" id="UP000243413">
    <property type="component" value="Chromosome I"/>
</dbReference>
<keyword evidence="1" id="KW-0732">Signal</keyword>
<accession>A0A1H1L925</accession>
<evidence type="ECO:0000313" key="3">
    <source>
        <dbReference type="Proteomes" id="UP000243413"/>
    </source>
</evidence>
<name>A0A1H1L925_9GAMM</name>
<feature type="chain" id="PRO_5009253215" evidence="1">
    <location>
        <begin position="26"/>
        <end position="219"/>
    </location>
</feature>
<dbReference type="OrthoDB" id="7001949at2"/>
<evidence type="ECO:0000256" key="1">
    <source>
        <dbReference type="SAM" id="SignalP"/>
    </source>
</evidence>